<organism evidence="2 3">
    <name type="scientific">Hujiaoplasma nucleasis</name>
    <dbReference type="NCBI Taxonomy" id="2725268"/>
    <lineage>
        <taxon>Bacteria</taxon>
        <taxon>Bacillati</taxon>
        <taxon>Mycoplasmatota</taxon>
        <taxon>Mollicutes</taxon>
        <taxon>Candidatus Izemoplasmatales</taxon>
        <taxon>Hujiaoplasmataceae</taxon>
        <taxon>Hujiaoplasma</taxon>
    </lineage>
</organism>
<dbReference type="InterPro" id="IPR054024">
    <property type="entry name" value="DUF6946"/>
</dbReference>
<evidence type="ECO:0000313" key="2">
    <source>
        <dbReference type="EMBL" id="QLY40171.1"/>
    </source>
</evidence>
<feature type="domain" description="DUF6946" evidence="1">
    <location>
        <begin position="26"/>
        <end position="221"/>
    </location>
</feature>
<name>A0A7L6N3P4_9MOLU</name>
<evidence type="ECO:0000313" key="3">
    <source>
        <dbReference type="Proteomes" id="UP000512167"/>
    </source>
</evidence>
<dbReference type="AlphaFoldDB" id="A0A7L6N3P4"/>
<protein>
    <recommendedName>
        <fullName evidence="1">DUF6946 domain-containing protein</fullName>
    </recommendedName>
</protein>
<proteinExistence type="predicted"/>
<sequence>MNLYFMKKDSKVDSYGDIKEAFLKNKTKKKDWCEGKSAESLCRYWFNEDNNEFDKMISEKFSGFKLNDGYFEATTYFDNYKGGPRNHDLLFKKVIYNKGQMTIGIEAKGNEEYAELIKDKYQYVINTRAKGKKSNLDLRLDAIFDSLNRNNNDLSYDEFSGLRYQLFSGLIGTITEANLNKSDVALFIIHQFVTHKTITSSLETNKRDLKKYLKFIGVNKELSSGDIIEFPLKFKETNKAKIKYKSNELNVYIGYLITKLD</sequence>
<keyword evidence="3" id="KW-1185">Reference proteome</keyword>
<gene>
    <name evidence="2" type="ORF">HF295_04555</name>
</gene>
<reference evidence="2 3" key="1">
    <citation type="submission" date="2020-04" db="EMBL/GenBank/DDBJ databases">
        <authorList>
            <person name="Zheng R.K."/>
            <person name="Sun C.M."/>
        </authorList>
    </citation>
    <scope>NUCLEOTIDE SEQUENCE [LARGE SCALE GENOMIC DNA]</scope>
    <source>
        <strain evidence="3">zrk29</strain>
    </source>
</reference>
<dbReference type="Proteomes" id="UP000512167">
    <property type="component" value="Chromosome"/>
</dbReference>
<dbReference type="Pfam" id="PF22187">
    <property type="entry name" value="DUF6946"/>
    <property type="match status" value="1"/>
</dbReference>
<evidence type="ECO:0000259" key="1">
    <source>
        <dbReference type="Pfam" id="PF22187"/>
    </source>
</evidence>
<dbReference type="RefSeq" id="WP_312030997.1">
    <property type="nucleotide sequence ID" value="NZ_CP051151.1"/>
</dbReference>
<dbReference type="EMBL" id="CP051151">
    <property type="protein sequence ID" value="QLY40171.1"/>
    <property type="molecule type" value="Genomic_DNA"/>
</dbReference>
<dbReference type="KEGG" id="tbk:HF295_04555"/>
<accession>A0A7L6N3P4</accession>